<organism evidence="1 2">
    <name type="scientific">Acropora cervicornis</name>
    <name type="common">Staghorn coral</name>
    <dbReference type="NCBI Taxonomy" id="6130"/>
    <lineage>
        <taxon>Eukaryota</taxon>
        <taxon>Metazoa</taxon>
        <taxon>Cnidaria</taxon>
        <taxon>Anthozoa</taxon>
        <taxon>Hexacorallia</taxon>
        <taxon>Scleractinia</taxon>
        <taxon>Astrocoeniina</taxon>
        <taxon>Acroporidae</taxon>
        <taxon>Acropora</taxon>
    </lineage>
</organism>
<dbReference type="PANTHER" id="PTHR34615:SF1">
    <property type="entry name" value="PX DOMAIN-CONTAINING PROTEIN"/>
    <property type="match status" value="1"/>
</dbReference>
<name>A0AAD9V4Y3_ACRCE</name>
<dbReference type="AlphaFoldDB" id="A0AAD9V4Y3"/>
<dbReference type="EMBL" id="JARQWQ010000033">
    <property type="protein sequence ID" value="KAK2561287.1"/>
    <property type="molecule type" value="Genomic_DNA"/>
</dbReference>
<reference evidence="1" key="2">
    <citation type="journal article" date="2023" name="Science">
        <title>Genomic signatures of disease resistance in endangered staghorn corals.</title>
        <authorList>
            <person name="Vollmer S.V."/>
            <person name="Selwyn J.D."/>
            <person name="Despard B.A."/>
            <person name="Roesel C.L."/>
        </authorList>
    </citation>
    <scope>NUCLEOTIDE SEQUENCE</scope>
    <source>
        <strain evidence="1">K2</strain>
    </source>
</reference>
<dbReference type="Proteomes" id="UP001249851">
    <property type="component" value="Unassembled WGS sequence"/>
</dbReference>
<dbReference type="PANTHER" id="PTHR34615">
    <property type="entry name" value="PX DOMAIN-CONTAINING PROTEIN"/>
    <property type="match status" value="1"/>
</dbReference>
<sequence length="57" mass="6816">MATFREAREALLLANDLDLIDDEEMLLLYNLNRSKNLDIPYWKYEKFELDSLSDDEC</sequence>
<protein>
    <submittedName>
        <fullName evidence="1">Uncharacterized protein</fullName>
    </submittedName>
</protein>
<keyword evidence="2" id="KW-1185">Reference proteome</keyword>
<evidence type="ECO:0000313" key="2">
    <source>
        <dbReference type="Proteomes" id="UP001249851"/>
    </source>
</evidence>
<proteinExistence type="predicted"/>
<evidence type="ECO:0000313" key="1">
    <source>
        <dbReference type="EMBL" id="KAK2561287.1"/>
    </source>
</evidence>
<accession>A0AAD9V4Y3</accession>
<gene>
    <name evidence="1" type="ORF">P5673_015770</name>
</gene>
<comment type="caution">
    <text evidence="1">The sequence shown here is derived from an EMBL/GenBank/DDBJ whole genome shotgun (WGS) entry which is preliminary data.</text>
</comment>
<reference evidence="1" key="1">
    <citation type="journal article" date="2023" name="G3 (Bethesda)">
        <title>Whole genome assembly and annotation of the endangered Caribbean coral Acropora cervicornis.</title>
        <authorList>
            <person name="Selwyn J.D."/>
            <person name="Vollmer S.V."/>
        </authorList>
    </citation>
    <scope>NUCLEOTIDE SEQUENCE</scope>
    <source>
        <strain evidence="1">K2</strain>
    </source>
</reference>